<feature type="domain" description="HD/PDEase" evidence="1">
    <location>
        <begin position="33"/>
        <end position="185"/>
    </location>
</feature>
<dbReference type="InterPro" id="IPR006674">
    <property type="entry name" value="HD_domain"/>
</dbReference>
<proteinExistence type="predicted"/>
<gene>
    <name evidence="2" type="ORF">CMQ_1379</name>
</gene>
<dbReference type="GeneID" id="25974250"/>
<dbReference type="RefSeq" id="XP_014173933.1">
    <property type="nucleotide sequence ID" value="XM_014318458.1"/>
</dbReference>
<evidence type="ECO:0000313" key="3">
    <source>
        <dbReference type="Proteomes" id="UP000007796"/>
    </source>
</evidence>
<dbReference type="PANTHER" id="PTHR33594:SF1">
    <property type="entry name" value="HD_PDEASE DOMAIN-CONTAINING PROTEIN"/>
    <property type="match status" value="1"/>
</dbReference>
<dbReference type="InParanoid" id="F0XDX5"/>
<dbReference type="STRING" id="655863.F0XDX5"/>
<organism evidence="3">
    <name type="scientific">Grosmannia clavigera (strain kw1407 / UAMH 11150)</name>
    <name type="common">Blue stain fungus</name>
    <name type="synonym">Graphiocladiella clavigera</name>
    <dbReference type="NCBI Taxonomy" id="655863"/>
    <lineage>
        <taxon>Eukaryota</taxon>
        <taxon>Fungi</taxon>
        <taxon>Dikarya</taxon>
        <taxon>Ascomycota</taxon>
        <taxon>Pezizomycotina</taxon>
        <taxon>Sordariomycetes</taxon>
        <taxon>Sordariomycetidae</taxon>
        <taxon>Ophiostomatales</taxon>
        <taxon>Ophiostomataceae</taxon>
        <taxon>Leptographium</taxon>
    </lineage>
</organism>
<accession>F0XDX5</accession>
<dbReference type="OrthoDB" id="16547at2759"/>
<name>F0XDX5_GROCL</name>
<evidence type="ECO:0000259" key="1">
    <source>
        <dbReference type="SMART" id="SM00471"/>
    </source>
</evidence>
<dbReference type="Proteomes" id="UP000007796">
    <property type="component" value="Unassembled WGS sequence"/>
</dbReference>
<protein>
    <recommendedName>
        <fullName evidence="1">HD/PDEase domain-containing protein</fullName>
    </recommendedName>
</protein>
<dbReference type="EMBL" id="GL629765">
    <property type="protein sequence ID" value="EFX04451.1"/>
    <property type="molecule type" value="Genomic_DNA"/>
</dbReference>
<dbReference type="AlphaFoldDB" id="F0XDX5"/>
<dbReference type="PANTHER" id="PTHR33594">
    <property type="entry name" value="SUPERFAMILY HYDROLASE, PUTATIVE (AFU_ORTHOLOGUE AFUA_1G03035)-RELATED"/>
    <property type="match status" value="1"/>
</dbReference>
<evidence type="ECO:0000313" key="2">
    <source>
        <dbReference type="EMBL" id="EFX04451.1"/>
    </source>
</evidence>
<keyword evidence="3" id="KW-1185">Reference proteome</keyword>
<dbReference type="Pfam" id="PF01966">
    <property type="entry name" value="HD"/>
    <property type="match status" value="1"/>
</dbReference>
<dbReference type="HOGENOM" id="CLU_036524_0_1_1"/>
<dbReference type="eggNOG" id="ENOG502QSR7">
    <property type="taxonomic scope" value="Eukaryota"/>
</dbReference>
<reference evidence="2 3" key="1">
    <citation type="journal article" date="2011" name="Proc. Natl. Acad. Sci. U.S.A.">
        <title>Genome and transcriptome analyses of the mountain pine beetle-fungal symbiont Grosmannia clavigera, a lodgepole pine pathogen.</title>
        <authorList>
            <person name="DiGuistini S."/>
            <person name="Wang Y."/>
            <person name="Liao N.Y."/>
            <person name="Taylor G."/>
            <person name="Tanguay P."/>
            <person name="Feau N."/>
            <person name="Henrissat B."/>
            <person name="Chan S.K."/>
            <person name="Hesse-Orce U."/>
            <person name="Alamouti S.M."/>
            <person name="Tsui C.K.M."/>
            <person name="Docking R.T."/>
            <person name="Levasseur A."/>
            <person name="Haridas S."/>
            <person name="Robertson G."/>
            <person name="Birol I."/>
            <person name="Holt R.A."/>
            <person name="Marra M.A."/>
            <person name="Hamelin R.C."/>
            <person name="Hirst M."/>
            <person name="Jones S.J.M."/>
            <person name="Bohlmann J."/>
            <person name="Breuil C."/>
        </authorList>
    </citation>
    <scope>NUCLEOTIDE SEQUENCE [LARGE SCALE GENOMIC DNA]</scope>
    <source>
        <strain evidence="3">kw1407 / UAMH 11150</strain>
    </source>
</reference>
<dbReference type="InterPro" id="IPR003607">
    <property type="entry name" value="HD/PDEase_dom"/>
</dbReference>
<dbReference type="SUPFAM" id="SSF109604">
    <property type="entry name" value="HD-domain/PDEase-like"/>
    <property type="match status" value="1"/>
</dbReference>
<dbReference type="SMART" id="SM00471">
    <property type="entry name" value="HDc"/>
    <property type="match status" value="1"/>
</dbReference>
<sequence length="257" mass="27913">MTSPTSGFQVSLTADPLVKAVTAAVRLHMSRYDGSHDFSHIRRVVGTAAYLAEHEQQQAGPSVLNLRLITLCALLHDVGDHKYLDIDKTASSSGDADNADDALHALFPDPGARATAVVLRRCGAPEELVRLVPLLCQHVSWSFETKTAASIAATADLIARYPELAIVQDADRLDSIGAIGIGRVFAYGAARGGRTLQTSVDHFDDKLLHVGSRMKTATGRRLARDRTDRLHVFLQWYRDEDAVAVADPLEPVPVLKD</sequence>
<dbReference type="CDD" id="cd00077">
    <property type="entry name" value="HDc"/>
    <property type="match status" value="1"/>
</dbReference>
<dbReference type="Gene3D" id="1.10.3210.50">
    <property type="match status" value="1"/>
</dbReference>